<evidence type="ECO:0000313" key="2">
    <source>
        <dbReference type="EMBL" id="KJW07129.1"/>
    </source>
</evidence>
<accession>A0A0F3RPT6</accession>
<evidence type="ECO:0000313" key="3">
    <source>
        <dbReference type="Proteomes" id="UP000033580"/>
    </source>
</evidence>
<proteinExistence type="predicted"/>
<organism evidence="2 3">
    <name type="scientific">Orientia tsutsugamushi str. UT144</name>
    <dbReference type="NCBI Taxonomy" id="1441384"/>
    <lineage>
        <taxon>Bacteria</taxon>
        <taxon>Pseudomonadati</taxon>
        <taxon>Pseudomonadota</taxon>
        <taxon>Alphaproteobacteria</taxon>
        <taxon>Rickettsiales</taxon>
        <taxon>Rickettsiaceae</taxon>
        <taxon>Rickettsieae</taxon>
        <taxon>Orientia</taxon>
    </lineage>
</organism>
<dbReference type="AlphaFoldDB" id="A0A0F3RPT6"/>
<dbReference type="PATRIC" id="fig|1441384.3.peg.1781"/>
<evidence type="ECO:0000256" key="1">
    <source>
        <dbReference type="SAM" id="MobiDB-lite"/>
    </source>
</evidence>
<dbReference type="Proteomes" id="UP000033580">
    <property type="component" value="Unassembled WGS sequence"/>
</dbReference>
<dbReference type="EMBL" id="LAOR01000049">
    <property type="protein sequence ID" value="KJW07129.1"/>
    <property type="molecule type" value="Genomic_DNA"/>
</dbReference>
<reference evidence="2 3" key="1">
    <citation type="submission" date="2015-01" db="EMBL/GenBank/DDBJ databases">
        <title>Genome Sequencing of Rickettsiales.</title>
        <authorList>
            <person name="Daugherty S.C."/>
            <person name="Su Q."/>
            <person name="Abolude K."/>
            <person name="Beier-Sexton M."/>
            <person name="Carlyon J.A."/>
            <person name="Carter R."/>
            <person name="Day N.P."/>
            <person name="Dumler S.J."/>
            <person name="Dyachenko V."/>
            <person name="Godinez A."/>
            <person name="Kurtti T.J."/>
            <person name="Lichay M."/>
            <person name="Mullins K.E."/>
            <person name="Ott S."/>
            <person name="Pappas-Brown V."/>
            <person name="Paris D.H."/>
            <person name="Patel P."/>
            <person name="Richards A.L."/>
            <person name="Sadzewicz L."/>
            <person name="Sears K."/>
            <person name="Seidman D."/>
            <person name="Sengamalay N."/>
            <person name="Stenos J."/>
            <person name="Tallon L.J."/>
            <person name="Vincent G."/>
            <person name="Fraser C.M."/>
            <person name="Munderloh U."/>
            <person name="Dunning-Hotopp J.C."/>
        </authorList>
    </citation>
    <scope>NUCLEOTIDE SEQUENCE [LARGE SCALE GENOMIC DNA]</scope>
    <source>
        <strain evidence="2 3">UT144</strain>
    </source>
</reference>
<name>A0A0F3RPT6_ORITS</name>
<sequence length="37" mass="4403">MQQDNSDNDNTKEEDLELNDKPKTESTVRWSNSKYQN</sequence>
<protein>
    <submittedName>
        <fullName evidence="2">Conjugative pilus assembly domain protein</fullName>
    </submittedName>
</protein>
<feature type="region of interest" description="Disordered" evidence="1">
    <location>
        <begin position="1"/>
        <end position="37"/>
    </location>
</feature>
<feature type="compositionally biased region" description="Polar residues" evidence="1">
    <location>
        <begin position="27"/>
        <end position="37"/>
    </location>
</feature>
<feature type="compositionally biased region" description="Basic and acidic residues" evidence="1">
    <location>
        <begin position="9"/>
        <end position="26"/>
    </location>
</feature>
<comment type="caution">
    <text evidence="2">The sequence shown here is derived from an EMBL/GenBank/DDBJ whole genome shotgun (WGS) entry which is preliminary data.</text>
</comment>
<gene>
    <name evidence="2" type="ORF">OTUT144_0819</name>
</gene>